<evidence type="ECO:0008006" key="5">
    <source>
        <dbReference type="Google" id="ProtNLM"/>
    </source>
</evidence>
<accession>A0A1F5SMM7</accession>
<dbReference type="EMBL" id="MFGB01000005">
    <property type="protein sequence ID" value="OGF27909.1"/>
    <property type="molecule type" value="Genomic_DNA"/>
</dbReference>
<keyword evidence="2" id="KW-0472">Membrane</keyword>
<evidence type="ECO:0000256" key="2">
    <source>
        <dbReference type="SAM" id="Phobius"/>
    </source>
</evidence>
<dbReference type="STRING" id="1797994.A2227_04820"/>
<dbReference type="AlphaFoldDB" id="A0A1F5SMM7"/>
<feature type="compositionally biased region" description="Basic and acidic residues" evidence="1">
    <location>
        <begin position="61"/>
        <end position="83"/>
    </location>
</feature>
<feature type="region of interest" description="Disordered" evidence="1">
    <location>
        <begin position="129"/>
        <end position="223"/>
    </location>
</feature>
<feature type="transmembrane region" description="Helical" evidence="2">
    <location>
        <begin position="254"/>
        <end position="277"/>
    </location>
</feature>
<feature type="compositionally biased region" description="Basic and acidic residues" evidence="1">
    <location>
        <begin position="144"/>
        <end position="177"/>
    </location>
</feature>
<comment type="caution">
    <text evidence="3">The sequence shown here is derived from an EMBL/GenBank/DDBJ whole genome shotgun (WGS) entry which is preliminary data.</text>
</comment>
<feature type="region of interest" description="Disordered" evidence="1">
    <location>
        <begin position="57"/>
        <end position="112"/>
    </location>
</feature>
<dbReference type="GO" id="GO:0003755">
    <property type="term" value="F:peptidyl-prolyl cis-trans isomerase activity"/>
    <property type="evidence" value="ECO:0007669"/>
    <property type="project" value="InterPro"/>
</dbReference>
<keyword evidence="2" id="KW-0812">Transmembrane</keyword>
<feature type="compositionally biased region" description="Basic and acidic residues" evidence="1">
    <location>
        <begin position="101"/>
        <end position="112"/>
    </location>
</feature>
<dbReference type="SUPFAM" id="SSF54534">
    <property type="entry name" value="FKBP-like"/>
    <property type="match status" value="1"/>
</dbReference>
<evidence type="ECO:0000313" key="4">
    <source>
        <dbReference type="Proteomes" id="UP000178367"/>
    </source>
</evidence>
<organism evidence="3 4">
    <name type="scientific">Candidatus Falkowbacteria bacterium RIFOXYA2_FULL_47_19</name>
    <dbReference type="NCBI Taxonomy" id="1797994"/>
    <lineage>
        <taxon>Bacteria</taxon>
        <taxon>Candidatus Falkowiibacteriota</taxon>
    </lineage>
</organism>
<feature type="compositionally biased region" description="Basic and acidic residues" evidence="1">
    <location>
        <begin position="194"/>
        <end position="223"/>
    </location>
</feature>
<reference evidence="3 4" key="1">
    <citation type="journal article" date="2016" name="Nat. Commun.">
        <title>Thousands of microbial genomes shed light on interconnected biogeochemical processes in an aquifer system.</title>
        <authorList>
            <person name="Anantharaman K."/>
            <person name="Brown C.T."/>
            <person name="Hug L.A."/>
            <person name="Sharon I."/>
            <person name="Castelle C.J."/>
            <person name="Probst A.J."/>
            <person name="Thomas B.C."/>
            <person name="Singh A."/>
            <person name="Wilkins M.J."/>
            <person name="Karaoz U."/>
            <person name="Brodie E.L."/>
            <person name="Williams K.H."/>
            <person name="Hubbard S.S."/>
            <person name="Banfield J.F."/>
        </authorList>
    </citation>
    <scope>NUCLEOTIDE SEQUENCE [LARGE SCALE GENOMIC DNA]</scope>
</reference>
<protein>
    <recommendedName>
        <fullName evidence="5">PpiC domain-containing protein</fullName>
    </recommendedName>
</protein>
<proteinExistence type="predicted"/>
<keyword evidence="2" id="KW-1133">Transmembrane helix</keyword>
<evidence type="ECO:0000256" key="1">
    <source>
        <dbReference type="SAM" id="MobiDB-lite"/>
    </source>
</evidence>
<name>A0A1F5SMM7_9BACT</name>
<gene>
    <name evidence="3" type="ORF">A2227_04820</name>
</gene>
<dbReference type="Proteomes" id="UP000178367">
    <property type="component" value="Unassembled WGS sequence"/>
</dbReference>
<evidence type="ECO:0000313" key="3">
    <source>
        <dbReference type="EMBL" id="OGF27909.1"/>
    </source>
</evidence>
<sequence>MSNKQIDGITKLSREEMEKSRKIVLDFVEEEMRSKKEAVPASAKEKNKLVDGLFNSVSRVKSKETPKPAVSERKEAPAEETKKPISSSRRFMDIAKAPAAKKPEIHRESKAEIEKRNQLKKIWKNEMSEVLGQESEVAPAIADEAARTKEMIEKEKKEKAERERREKEELKRNQREKEEEEDRARRAKKAAAQRAREEEEKRKQKAGEEEEKRRRNKRAEAKRDRREKIMRLRKILSGYGRYLLRSLFLAGKTALYRFLLIFLVFIFLYSVFAIMLLKFGADNAFTRYIAGYVPVPALVANGDVIEYYKYVDIKNSLKDKAADQKKLDEITRLAVIKEIIVGNLMREYGIAGTDNLTDRINGSIVFDSSKNMVALNRVMKIKKLIDSGEDFIRTATRYGDDLGPLTIDANNRYDHDYYDKLAGLETNETSEIIVDKDGYYIFHVFGKTAEKTDLSYVVVRPVLFEEYVEETVMSYHVWSLVD</sequence>
<dbReference type="InterPro" id="IPR046357">
    <property type="entry name" value="PPIase_dom_sf"/>
</dbReference>
<dbReference type="Gene3D" id="3.10.50.40">
    <property type="match status" value="1"/>
</dbReference>